<dbReference type="InParanoid" id="D6WVT5"/>
<evidence type="ECO:0000313" key="3">
    <source>
        <dbReference type="Proteomes" id="UP000007266"/>
    </source>
</evidence>
<reference evidence="2 3" key="2">
    <citation type="journal article" date="2010" name="Nucleic Acids Res.">
        <title>BeetleBase in 2010: revisions to provide comprehensive genomic information for Tribolium castaneum.</title>
        <authorList>
            <person name="Kim H.S."/>
            <person name="Murphy T."/>
            <person name="Xia J."/>
            <person name="Caragea D."/>
            <person name="Park Y."/>
            <person name="Beeman R.W."/>
            <person name="Lorenzen M.D."/>
            <person name="Butcher S."/>
            <person name="Manak J.R."/>
            <person name="Brown S.J."/>
        </authorList>
    </citation>
    <scope>GENOME REANNOTATION</scope>
    <source>
        <strain evidence="2 3">Georgia GA2</strain>
    </source>
</reference>
<evidence type="ECO:0008006" key="4">
    <source>
        <dbReference type="Google" id="ProtNLM"/>
    </source>
</evidence>
<feature type="signal peptide" evidence="1">
    <location>
        <begin position="1"/>
        <end position="19"/>
    </location>
</feature>
<name>D6WVT5_TRICA</name>
<keyword evidence="1" id="KW-0732">Signal</keyword>
<dbReference type="AlphaFoldDB" id="D6WVT5"/>
<sequence>MRLVILIVLLLSVIEISKSNFVWLISCHDNTECSHLKNAKCLNGFCNCGKKYSVCEDLKIIGRECDDLRTCNLSYSECGENGKCVCKEGFMPGSDLMSCLRVGGQVAGTNVTEDKLGNEKSLSQSISGQGCVFLLLIIFSVLFL</sequence>
<protein>
    <recommendedName>
        <fullName evidence="4">EB domain-containing protein</fullName>
    </recommendedName>
</protein>
<dbReference type="OrthoDB" id="5912242at2759"/>
<reference evidence="2 3" key="1">
    <citation type="journal article" date="2008" name="Nature">
        <title>The genome of the model beetle and pest Tribolium castaneum.</title>
        <authorList>
            <consortium name="Tribolium Genome Sequencing Consortium"/>
            <person name="Richards S."/>
            <person name="Gibbs R.A."/>
            <person name="Weinstock G.M."/>
            <person name="Brown S.J."/>
            <person name="Denell R."/>
            <person name="Beeman R.W."/>
            <person name="Gibbs R."/>
            <person name="Beeman R.W."/>
            <person name="Brown S.J."/>
            <person name="Bucher G."/>
            <person name="Friedrich M."/>
            <person name="Grimmelikhuijzen C.J."/>
            <person name="Klingler M."/>
            <person name="Lorenzen M."/>
            <person name="Richards S."/>
            <person name="Roth S."/>
            <person name="Schroder R."/>
            <person name="Tautz D."/>
            <person name="Zdobnov E.M."/>
            <person name="Muzny D."/>
            <person name="Gibbs R.A."/>
            <person name="Weinstock G.M."/>
            <person name="Attaway T."/>
            <person name="Bell S."/>
            <person name="Buhay C.J."/>
            <person name="Chandrabose M.N."/>
            <person name="Chavez D."/>
            <person name="Clerk-Blankenburg K.P."/>
            <person name="Cree A."/>
            <person name="Dao M."/>
            <person name="Davis C."/>
            <person name="Chacko J."/>
            <person name="Dinh H."/>
            <person name="Dugan-Rocha S."/>
            <person name="Fowler G."/>
            <person name="Garner T.T."/>
            <person name="Garnes J."/>
            <person name="Gnirke A."/>
            <person name="Hawes A."/>
            <person name="Hernandez J."/>
            <person name="Hines S."/>
            <person name="Holder M."/>
            <person name="Hume J."/>
            <person name="Jhangiani S.N."/>
            <person name="Joshi V."/>
            <person name="Khan Z.M."/>
            <person name="Jackson L."/>
            <person name="Kovar C."/>
            <person name="Kowis A."/>
            <person name="Lee S."/>
            <person name="Lewis L.R."/>
            <person name="Margolis J."/>
            <person name="Morgan M."/>
            <person name="Nazareth L.V."/>
            <person name="Nguyen N."/>
            <person name="Okwuonu G."/>
            <person name="Parker D."/>
            <person name="Richards S."/>
            <person name="Ruiz S.J."/>
            <person name="Santibanez J."/>
            <person name="Savard J."/>
            <person name="Scherer S.E."/>
            <person name="Schneider B."/>
            <person name="Sodergren E."/>
            <person name="Tautz D."/>
            <person name="Vattahil S."/>
            <person name="Villasana D."/>
            <person name="White C.S."/>
            <person name="Wright R."/>
            <person name="Park Y."/>
            <person name="Beeman R.W."/>
            <person name="Lord J."/>
            <person name="Oppert B."/>
            <person name="Lorenzen M."/>
            <person name="Brown S."/>
            <person name="Wang L."/>
            <person name="Savard J."/>
            <person name="Tautz D."/>
            <person name="Richards S."/>
            <person name="Weinstock G."/>
            <person name="Gibbs R.A."/>
            <person name="Liu Y."/>
            <person name="Worley K."/>
            <person name="Weinstock G."/>
            <person name="Elsik C.G."/>
            <person name="Reese J.T."/>
            <person name="Elhaik E."/>
            <person name="Landan G."/>
            <person name="Graur D."/>
            <person name="Arensburger P."/>
            <person name="Atkinson P."/>
            <person name="Beeman R.W."/>
            <person name="Beidler J."/>
            <person name="Brown S.J."/>
            <person name="Demuth J.P."/>
            <person name="Drury D.W."/>
            <person name="Du Y.Z."/>
            <person name="Fujiwara H."/>
            <person name="Lorenzen M."/>
            <person name="Maselli V."/>
            <person name="Osanai M."/>
            <person name="Park Y."/>
            <person name="Robertson H.M."/>
            <person name="Tu Z."/>
            <person name="Wang J.J."/>
            <person name="Wang S."/>
            <person name="Richards S."/>
            <person name="Song H."/>
            <person name="Zhang L."/>
            <person name="Sodergren E."/>
            <person name="Werner D."/>
            <person name="Stanke M."/>
            <person name="Morgenstern B."/>
            <person name="Solovyev V."/>
            <person name="Kosarev P."/>
            <person name="Brown G."/>
            <person name="Chen H.C."/>
            <person name="Ermolaeva O."/>
            <person name="Hlavina W."/>
            <person name="Kapustin Y."/>
            <person name="Kiryutin B."/>
            <person name="Kitts P."/>
            <person name="Maglott D."/>
            <person name="Pruitt K."/>
            <person name="Sapojnikov V."/>
            <person name="Souvorov A."/>
            <person name="Mackey A.J."/>
            <person name="Waterhouse R.M."/>
            <person name="Wyder S."/>
            <person name="Zdobnov E.M."/>
            <person name="Zdobnov E.M."/>
            <person name="Wyder S."/>
            <person name="Kriventseva E.V."/>
            <person name="Kadowaki T."/>
            <person name="Bork P."/>
            <person name="Aranda M."/>
            <person name="Bao R."/>
            <person name="Beermann A."/>
            <person name="Berns N."/>
            <person name="Bolognesi R."/>
            <person name="Bonneton F."/>
            <person name="Bopp D."/>
            <person name="Brown S.J."/>
            <person name="Bucher G."/>
            <person name="Butts T."/>
            <person name="Chaumot A."/>
            <person name="Denell R.E."/>
            <person name="Ferrier D.E."/>
            <person name="Friedrich M."/>
            <person name="Gordon C.M."/>
            <person name="Jindra M."/>
            <person name="Klingler M."/>
            <person name="Lan Q."/>
            <person name="Lattorff H.M."/>
            <person name="Laudet V."/>
            <person name="von Levetsow C."/>
            <person name="Liu Z."/>
            <person name="Lutz R."/>
            <person name="Lynch J.A."/>
            <person name="da Fonseca R.N."/>
            <person name="Posnien N."/>
            <person name="Reuter R."/>
            <person name="Roth S."/>
            <person name="Savard J."/>
            <person name="Schinko J.B."/>
            <person name="Schmitt C."/>
            <person name="Schoppmeier M."/>
            <person name="Schroder R."/>
            <person name="Shippy T.D."/>
            <person name="Simonnet F."/>
            <person name="Marques-Souza H."/>
            <person name="Tautz D."/>
            <person name="Tomoyasu Y."/>
            <person name="Trauner J."/>
            <person name="Van der Zee M."/>
            <person name="Vervoort M."/>
            <person name="Wittkopp N."/>
            <person name="Wimmer E.A."/>
            <person name="Yang X."/>
            <person name="Jones A.K."/>
            <person name="Sattelle D.B."/>
            <person name="Ebert P.R."/>
            <person name="Nelson D."/>
            <person name="Scott J.G."/>
            <person name="Beeman R.W."/>
            <person name="Muthukrishnan S."/>
            <person name="Kramer K.J."/>
            <person name="Arakane Y."/>
            <person name="Beeman R.W."/>
            <person name="Zhu Q."/>
            <person name="Hogenkamp D."/>
            <person name="Dixit R."/>
            <person name="Oppert B."/>
            <person name="Jiang H."/>
            <person name="Zou Z."/>
            <person name="Marshall J."/>
            <person name="Elpidina E."/>
            <person name="Vinokurov K."/>
            <person name="Oppert C."/>
            <person name="Zou Z."/>
            <person name="Evans J."/>
            <person name="Lu Z."/>
            <person name="Zhao P."/>
            <person name="Sumathipala N."/>
            <person name="Altincicek B."/>
            <person name="Vilcinskas A."/>
            <person name="Williams M."/>
            <person name="Hultmark D."/>
            <person name="Hetru C."/>
            <person name="Jiang H."/>
            <person name="Grimmelikhuijzen C.J."/>
            <person name="Hauser F."/>
            <person name="Cazzamali G."/>
            <person name="Williamson M."/>
            <person name="Park Y."/>
            <person name="Li B."/>
            <person name="Tanaka Y."/>
            <person name="Predel R."/>
            <person name="Neupert S."/>
            <person name="Schachtner J."/>
            <person name="Verleyen P."/>
            <person name="Raible F."/>
            <person name="Bork P."/>
            <person name="Friedrich M."/>
            <person name="Walden K.K."/>
            <person name="Robertson H.M."/>
            <person name="Angeli S."/>
            <person name="Foret S."/>
            <person name="Bucher G."/>
            <person name="Schuetz S."/>
            <person name="Maleszka R."/>
            <person name="Wimmer E.A."/>
            <person name="Beeman R.W."/>
            <person name="Lorenzen M."/>
            <person name="Tomoyasu Y."/>
            <person name="Miller S.C."/>
            <person name="Grossmann D."/>
            <person name="Bucher G."/>
        </authorList>
    </citation>
    <scope>NUCLEOTIDE SEQUENCE [LARGE SCALE GENOMIC DNA]</scope>
    <source>
        <strain evidence="2 3">Georgia GA2</strain>
    </source>
</reference>
<dbReference type="KEGG" id="tca:103313909"/>
<keyword evidence="3" id="KW-1185">Reference proteome</keyword>
<organism evidence="2 3">
    <name type="scientific">Tribolium castaneum</name>
    <name type="common">Red flour beetle</name>
    <dbReference type="NCBI Taxonomy" id="7070"/>
    <lineage>
        <taxon>Eukaryota</taxon>
        <taxon>Metazoa</taxon>
        <taxon>Ecdysozoa</taxon>
        <taxon>Arthropoda</taxon>
        <taxon>Hexapoda</taxon>
        <taxon>Insecta</taxon>
        <taxon>Pterygota</taxon>
        <taxon>Neoptera</taxon>
        <taxon>Endopterygota</taxon>
        <taxon>Coleoptera</taxon>
        <taxon>Polyphaga</taxon>
        <taxon>Cucujiformia</taxon>
        <taxon>Tenebrionidae</taxon>
        <taxon>Tenebrionidae incertae sedis</taxon>
        <taxon>Tribolium</taxon>
    </lineage>
</organism>
<feature type="chain" id="PRO_5007310888" description="EB domain-containing protein" evidence="1">
    <location>
        <begin position="20"/>
        <end position="144"/>
    </location>
</feature>
<proteinExistence type="predicted"/>
<accession>D6WVT5</accession>
<gene>
    <name evidence="2" type="primary">AUGUSTUS-3.0.2_05873</name>
    <name evidence="2" type="ORF">TcasGA2_TC005873</name>
</gene>
<dbReference type="EMBL" id="KQ971358">
    <property type="protein sequence ID" value="EFA08245.2"/>
    <property type="molecule type" value="Genomic_DNA"/>
</dbReference>
<dbReference type="HOGENOM" id="CLU_1995553_0_0_1"/>
<evidence type="ECO:0000256" key="1">
    <source>
        <dbReference type="SAM" id="SignalP"/>
    </source>
</evidence>
<dbReference type="Proteomes" id="UP000007266">
    <property type="component" value="Linkage group 8"/>
</dbReference>
<evidence type="ECO:0000313" key="2">
    <source>
        <dbReference type="EMBL" id="EFA08245.2"/>
    </source>
</evidence>